<dbReference type="PANTHER" id="PTHR28052">
    <property type="entry name" value="UPF0545 PROTEIN C22ORF39"/>
    <property type="match status" value="1"/>
</dbReference>
<organism evidence="2 3">
    <name type="scientific">Pseudomassariella vexata</name>
    <dbReference type="NCBI Taxonomy" id="1141098"/>
    <lineage>
        <taxon>Eukaryota</taxon>
        <taxon>Fungi</taxon>
        <taxon>Dikarya</taxon>
        <taxon>Ascomycota</taxon>
        <taxon>Pezizomycotina</taxon>
        <taxon>Sordariomycetes</taxon>
        <taxon>Xylariomycetidae</taxon>
        <taxon>Amphisphaeriales</taxon>
        <taxon>Pseudomassariaceae</taxon>
        <taxon>Pseudomassariella</taxon>
    </lineage>
</organism>
<sequence length="245" mass="27524">MGWLWASSPTARALDSDKPTSPAPTSSPAPDSPPVATRAPESDYSDPEIAKFIAQVQAEFGSASSSKPTEPSRPAAAPALEPPKPAATVTSHTATPLQTLDPISESTLPTTMSCRQAFDAAFYCQSVGSQFHAIYRQGEVRGCSELWDDFWFCMRTRGYSGKIKEEAIKDHYRRKELSKYYGPGKPSSTDVWESREEKVPWDSEFRQSYPRQPDVSDEEWRIMEIERRRRAQEELDREAGGRLRE</sequence>
<reference evidence="2 3" key="1">
    <citation type="submission" date="2016-07" db="EMBL/GenBank/DDBJ databases">
        <title>Pervasive Adenine N6-methylation of Active Genes in Fungi.</title>
        <authorList>
            <consortium name="DOE Joint Genome Institute"/>
            <person name="Mondo S.J."/>
            <person name="Dannebaum R.O."/>
            <person name="Kuo R.C."/>
            <person name="Labutti K."/>
            <person name="Haridas S."/>
            <person name="Kuo A."/>
            <person name="Salamov A."/>
            <person name="Ahrendt S.R."/>
            <person name="Lipzen A."/>
            <person name="Sullivan W."/>
            <person name="Andreopoulos W.B."/>
            <person name="Clum A."/>
            <person name="Lindquist E."/>
            <person name="Daum C."/>
            <person name="Ramamoorthy G.K."/>
            <person name="Gryganskyi A."/>
            <person name="Culley D."/>
            <person name="Magnuson J.K."/>
            <person name="James T.Y."/>
            <person name="O'Malley M.A."/>
            <person name="Stajich J.E."/>
            <person name="Spatafora J.W."/>
            <person name="Visel A."/>
            <person name="Grigoriev I.V."/>
        </authorList>
    </citation>
    <scope>NUCLEOTIDE SEQUENCE [LARGE SCALE GENOMIC DNA]</scope>
    <source>
        <strain evidence="2 3">CBS 129021</strain>
    </source>
</reference>
<dbReference type="Pfam" id="PF11326">
    <property type="entry name" value="PANTS-like"/>
    <property type="match status" value="1"/>
</dbReference>
<dbReference type="InParanoid" id="A0A1Y2DXF8"/>
<dbReference type="Proteomes" id="UP000193689">
    <property type="component" value="Unassembled WGS sequence"/>
</dbReference>
<dbReference type="InterPro" id="IPR021475">
    <property type="entry name" value="Pants/Emi1-like"/>
</dbReference>
<dbReference type="STRING" id="1141098.A0A1Y2DXF8"/>
<gene>
    <name evidence="2" type="ORF">BCR38DRAFT_343226</name>
</gene>
<evidence type="ECO:0000256" key="1">
    <source>
        <dbReference type="SAM" id="MobiDB-lite"/>
    </source>
</evidence>
<dbReference type="PANTHER" id="PTHR28052:SF1">
    <property type="entry name" value="UPF0545 PROTEIN C22ORF39"/>
    <property type="match status" value="1"/>
</dbReference>
<dbReference type="OrthoDB" id="2017405at2759"/>
<accession>A0A1Y2DXF8</accession>
<dbReference type="AlphaFoldDB" id="A0A1Y2DXF8"/>
<evidence type="ECO:0000313" key="3">
    <source>
        <dbReference type="Proteomes" id="UP000193689"/>
    </source>
</evidence>
<feature type="region of interest" description="Disordered" evidence="1">
    <location>
        <begin position="60"/>
        <end position="106"/>
    </location>
</feature>
<protein>
    <recommendedName>
        <fullName evidence="4">Early meiotic induction protein 1</fullName>
    </recommendedName>
</protein>
<name>A0A1Y2DXF8_9PEZI</name>
<dbReference type="RefSeq" id="XP_040715394.1">
    <property type="nucleotide sequence ID" value="XM_040856013.1"/>
</dbReference>
<dbReference type="EMBL" id="MCFJ01000007">
    <property type="protein sequence ID" value="ORY63980.1"/>
    <property type="molecule type" value="Genomic_DNA"/>
</dbReference>
<comment type="caution">
    <text evidence="2">The sequence shown here is derived from an EMBL/GenBank/DDBJ whole genome shotgun (WGS) entry which is preliminary data.</text>
</comment>
<keyword evidence="3" id="KW-1185">Reference proteome</keyword>
<evidence type="ECO:0000313" key="2">
    <source>
        <dbReference type="EMBL" id="ORY63980.1"/>
    </source>
</evidence>
<evidence type="ECO:0008006" key="4">
    <source>
        <dbReference type="Google" id="ProtNLM"/>
    </source>
</evidence>
<feature type="compositionally biased region" description="Pro residues" evidence="1">
    <location>
        <begin position="21"/>
        <end position="33"/>
    </location>
</feature>
<dbReference type="GeneID" id="63772225"/>
<proteinExistence type="predicted"/>
<feature type="region of interest" description="Disordered" evidence="1">
    <location>
        <begin position="1"/>
        <end position="48"/>
    </location>
</feature>
<feature type="compositionally biased region" description="Polar residues" evidence="1">
    <location>
        <begin position="88"/>
        <end position="98"/>
    </location>
</feature>